<dbReference type="PANTHER" id="PTHR30290">
    <property type="entry name" value="PERIPLASMIC BINDING COMPONENT OF ABC TRANSPORTER"/>
    <property type="match status" value="1"/>
</dbReference>
<dbReference type="InterPro" id="IPR030678">
    <property type="entry name" value="Peptide/Ni-bd"/>
</dbReference>
<dbReference type="RefSeq" id="WP_179757219.1">
    <property type="nucleotide sequence ID" value="NZ_JACCBU010000001.1"/>
</dbReference>
<dbReference type="Gene3D" id="3.40.190.10">
    <property type="entry name" value="Periplasmic binding protein-like II"/>
    <property type="match status" value="1"/>
</dbReference>
<dbReference type="Proteomes" id="UP000569914">
    <property type="component" value="Unassembled WGS sequence"/>
</dbReference>
<dbReference type="PANTHER" id="PTHR30290:SF38">
    <property type="entry name" value="D,D-DIPEPTIDE-BINDING PERIPLASMIC PROTEIN DDPA-RELATED"/>
    <property type="match status" value="1"/>
</dbReference>
<evidence type="ECO:0000313" key="3">
    <source>
        <dbReference type="EMBL" id="NYE74710.1"/>
    </source>
</evidence>
<dbReference type="AlphaFoldDB" id="A0A7Y9IDG3"/>
<dbReference type="Gene3D" id="3.90.76.10">
    <property type="entry name" value="Dipeptide-binding Protein, Domain 1"/>
    <property type="match status" value="1"/>
</dbReference>
<dbReference type="Gene3D" id="3.10.105.10">
    <property type="entry name" value="Dipeptide-binding Protein, Domain 3"/>
    <property type="match status" value="1"/>
</dbReference>
<proteinExistence type="predicted"/>
<dbReference type="SUPFAM" id="SSF53850">
    <property type="entry name" value="Periplasmic binding protein-like II"/>
    <property type="match status" value="1"/>
</dbReference>
<dbReference type="GO" id="GO:0042597">
    <property type="term" value="C:periplasmic space"/>
    <property type="evidence" value="ECO:0007669"/>
    <property type="project" value="UniProtKB-ARBA"/>
</dbReference>
<feature type="domain" description="Solute-binding protein family 5" evidence="2">
    <location>
        <begin position="85"/>
        <end position="434"/>
    </location>
</feature>
<organism evidence="3 4">
    <name type="scientific">Microlunatus parietis</name>
    <dbReference type="NCBI Taxonomy" id="682979"/>
    <lineage>
        <taxon>Bacteria</taxon>
        <taxon>Bacillati</taxon>
        <taxon>Actinomycetota</taxon>
        <taxon>Actinomycetes</taxon>
        <taxon>Propionibacteriales</taxon>
        <taxon>Propionibacteriaceae</taxon>
        <taxon>Microlunatus</taxon>
    </lineage>
</organism>
<dbReference type="EMBL" id="JACCBU010000001">
    <property type="protein sequence ID" value="NYE74710.1"/>
    <property type="molecule type" value="Genomic_DNA"/>
</dbReference>
<sequence length="526" mass="58083">MSESPLSRRALLGIGMSAGAAATLATGCTGTATGMAARKELRIGVQSLPSTLDANGSVSNSGIQAYHNIYDTLIARDTKAEQAAFKPGLAKSWKQVEDLTWEFELRDDVTFHDGSPFTAADVVYSMNRVITKEDPSYATAYAYLLANVTEFKAVDDFTVRATTKHPEPLMEHLLSDPNAGISAKAYTTEVGLDAASNKPVATGPYQVAEYTPDVSLILEAVPGHWSGEPPYTKITYLSIPEIASRITALKNDEVDFITNIPPDQETLLAGDQRVKIVGGVLELYHLYRLNMSNPVLAKPELRAALDYAIDRAAIVESIWEGKAEAATSYQFTSYQDALKFPDRQDIAFDAEKAKQLVASSGYAGEVIEIYNTTNYYTYADLVAQAVVDMWADVGVTAKLVQVDDIPDEDPGLEIRTWSNPLYYPDPMGMIERHWAPEGEAANKKHFIATEAYTDAFNRMRYGQDEAARKEALAELFDFYRAQTPFVYLFKPYESLGMRSNIDYTQSPNLRPYCLSFRAGDIAERST</sequence>
<dbReference type="GO" id="GO:0015833">
    <property type="term" value="P:peptide transport"/>
    <property type="evidence" value="ECO:0007669"/>
    <property type="project" value="TreeGrafter"/>
</dbReference>
<protein>
    <submittedName>
        <fullName evidence="3">Peptide/nickel transport system substrate-binding protein</fullName>
    </submittedName>
</protein>
<reference evidence="3 4" key="1">
    <citation type="submission" date="2020-07" db="EMBL/GenBank/DDBJ databases">
        <title>Sequencing the genomes of 1000 actinobacteria strains.</title>
        <authorList>
            <person name="Klenk H.-P."/>
        </authorList>
    </citation>
    <scope>NUCLEOTIDE SEQUENCE [LARGE SCALE GENOMIC DNA]</scope>
    <source>
        <strain evidence="3 4">DSM 22083</strain>
    </source>
</reference>
<dbReference type="GO" id="GO:0043190">
    <property type="term" value="C:ATP-binding cassette (ABC) transporter complex"/>
    <property type="evidence" value="ECO:0007669"/>
    <property type="project" value="InterPro"/>
</dbReference>
<dbReference type="PROSITE" id="PS51318">
    <property type="entry name" value="TAT"/>
    <property type="match status" value="1"/>
</dbReference>
<dbReference type="GO" id="GO:1904680">
    <property type="term" value="F:peptide transmembrane transporter activity"/>
    <property type="evidence" value="ECO:0007669"/>
    <property type="project" value="TreeGrafter"/>
</dbReference>
<evidence type="ECO:0000256" key="1">
    <source>
        <dbReference type="ARBA" id="ARBA00022729"/>
    </source>
</evidence>
<evidence type="ECO:0000259" key="2">
    <source>
        <dbReference type="Pfam" id="PF00496"/>
    </source>
</evidence>
<dbReference type="InterPro" id="IPR039424">
    <property type="entry name" value="SBP_5"/>
</dbReference>
<name>A0A7Y9IDG3_9ACTN</name>
<evidence type="ECO:0000313" key="4">
    <source>
        <dbReference type="Proteomes" id="UP000569914"/>
    </source>
</evidence>
<comment type="caution">
    <text evidence="3">The sequence shown here is derived from an EMBL/GenBank/DDBJ whole genome shotgun (WGS) entry which is preliminary data.</text>
</comment>
<keyword evidence="1" id="KW-0732">Signal</keyword>
<gene>
    <name evidence="3" type="ORF">BKA15_006039</name>
</gene>
<dbReference type="Pfam" id="PF00496">
    <property type="entry name" value="SBP_bac_5"/>
    <property type="match status" value="1"/>
</dbReference>
<dbReference type="PIRSF" id="PIRSF002741">
    <property type="entry name" value="MppA"/>
    <property type="match status" value="1"/>
</dbReference>
<dbReference type="InterPro" id="IPR006311">
    <property type="entry name" value="TAT_signal"/>
</dbReference>
<accession>A0A7Y9IDG3</accession>
<dbReference type="InterPro" id="IPR000914">
    <property type="entry name" value="SBP_5_dom"/>
</dbReference>
<keyword evidence="4" id="KW-1185">Reference proteome</keyword>